<keyword evidence="2" id="KW-1185">Reference proteome</keyword>
<proteinExistence type="predicted"/>
<name>A0A9P0MSK2_NEZVI</name>
<protein>
    <submittedName>
        <fullName evidence="1">Uncharacterized protein</fullName>
    </submittedName>
</protein>
<reference evidence="1" key="1">
    <citation type="submission" date="2022-01" db="EMBL/GenBank/DDBJ databases">
        <authorList>
            <person name="King R."/>
        </authorList>
    </citation>
    <scope>NUCLEOTIDE SEQUENCE</scope>
</reference>
<dbReference type="AlphaFoldDB" id="A0A9P0MSK2"/>
<dbReference type="EMBL" id="OV725081">
    <property type="protein sequence ID" value="CAH1401082.1"/>
    <property type="molecule type" value="Genomic_DNA"/>
</dbReference>
<gene>
    <name evidence="1" type="ORF">NEZAVI_LOCUS10179</name>
</gene>
<accession>A0A9P0MSK2</accession>
<evidence type="ECO:0000313" key="1">
    <source>
        <dbReference type="EMBL" id="CAH1401082.1"/>
    </source>
</evidence>
<dbReference type="Proteomes" id="UP001152798">
    <property type="component" value="Chromosome 5"/>
</dbReference>
<organism evidence="1 2">
    <name type="scientific">Nezara viridula</name>
    <name type="common">Southern green stink bug</name>
    <name type="synonym">Cimex viridulus</name>
    <dbReference type="NCBI Taxonomy" id="85310"/>
    <lineage>
        <taxon>Eukaryota</taxon>
        <taxon>Metazoa</taxon>
        <taxon>Ecdysozoa</taxon>
        <taxon>Arthropoda</taxon>
        <taxon>Hexapoda</taxon>
        <taxon>Insecta</taxon>
        <taxon>Pterygota</taxon>
        <taxon>Neoptera</taxon>
        <taxon>Paraneoptera</taxon>
        <taxon>Hemiptera</taxon>
        <taxon>Heteroptera</taxon>
        <taxon>Panheteroptera</taxon>
        <taxon>Pentatomomorpha</taxon>
        <taxon>Pentatomoidea</taxon>
        <taxon>Pentatomidae</taxon>
        <taxon>Pentatominae</taxon>
        <taxon>Nezara</taxon>
    </lineage>
</organism>
<evidence type="ECO:0000313" key="2">
    <source>
        <dbReference type="Proteomes" id="UP001152798"/>
    </source>
</evidence>
<sequence>MLTRSDPGLGESLAVAIHFHAAIMKTIVPALGAKKEIFHDYPRPDDTR</sequence>